<feature type="region of interest" description="Disordered" evidence="1">
    <location>
        <begin position="199"/>
        <end position="220"/>
    </location>
</feature>
<reference evidence="3" key="1">
    <citation type="submission" date="2019-02" db="EMBL/GenBank/DDBJ databases">
        <authorList>
            <person name="Gruber-Vodicka R. H."/>
            <person name="Seah K. B. B."/>
        </authorList>
    </citation>
    <scope>NUCLEOTIDE SEQUENCE</scope>
    <source>
        <strain evidence="3">BECK_M6</strain>
    </source>
</reference>
<evidence type="ECO:0000256" key="1">
    <source>
        <dbReference type="SAM" id="MobiDB-lite"/>
    </source>
</evidence>
<evidence type="ECO:0000259" key="2">
    <source>
        <dbReference type="Pfam" id="PF20275"/>
    </source>
</evidence>
<feature type="compositionally biased region" description="Basic and acidic residues" evidence="1">
    <location>
        <begin position="202"/>
        <end position="211"/>
    </location>
</feature>
<proteinExistence type="predicted"/>
<accession>A0A450V9J5</accession>
<dbReference type="EMBL" id="CAADFH010000147">
    <property type="protein sequence ID" value="VFK01454.1"/>
    <property type="molecule type" value="Genomic_DNA"/>
</dbReference>
<dbReference type="AlphaFoldDB" id="A0A450V9J5"/>
<evidence type="ECO:0000313" key="3">
    <source>
        <dbReference type="EMBL" id="VFK01454.1"/>
    </source>
</evidence>
<feature type="domain" description="ABC-three component systems C-terminal" evidence="2">
    <location>
        <begin position="104"/>
        <end position="213"/>
    </location>
</feature>
<protein>
    <recommendedName>
        <fullName evidence="2">ABC-three component systems C-terminal domain-containing protein</fullName>
    </recommendedName>
</protein>
<name>A0A450V9J5_9GAMM</name>
<gene>
    <name evidence="3" type="ORF">BECKLFY1418A_GA0070994_11476</name>
</gene>
<dbReference type="InterPro" id="IPR046919">
    <property type="entry name" value="ABC-3C_CTD10"/>
</dbReference>
<organism evidence="3">
    <name type="scientific">Candidatus Kentrum sp. LFY</name>
    <dbReference type="NCBI Taxonomy" id="2126342"/>
    <lineage>
        <taxon>Bacteria</taxon>
        <taxon>Pseudomonadati</taxon>
        <taxon>Pseudomonadota</taxon>
        <taxon>Gammaproteobacteria</taxon>
        <taxon>Candidatus Kentrum</taxon>
    </lineage>
</organism>
<dbReference type="Pfam" id="PF20275">
    <property type="entry name" value="CTD10"/>
    <property type="match status" value="1"/>
</dbReference>
<sequence>MFQVYAPNEMTKSKAIAKITEDFQGAKKHWGEDFDKWVFVHNAADGLPPHVLKLLLDFEKKNAGIVLEPWGLEALRLVFRCLSMEDLESWFGPAPTKETKLGFEDLRIVLERISAQNAPLDQAVKDVPMGKIEANALSESTAKLIKVGMEKTPQVEEFFAEWHEPALGERVAESFREQYKSLRAKFTPNSIFSELQSWAGGSERRTSEHELAVQSFPIER</sequence>